<protein>
    <submittedName>
        <fullName evidence="1">Uncharacterized protein</fullName>
    </submittedName>
</protein>
<organism evidence="1 3">
    <name type="scientific">Volvox reticuliferus</name>
    <dbReference type="NCBI Taxonomy" id="1737510"/>
    <lineage>
        <taxon>Eukaryota</taxon>
        <taxon>Viridiplantae</taxon>
        <taxon>Chlorophyta</taxon>
        <taxon>core chlorophytes</taxon>
        <taxon>Chlorophyceae</taxon>
        <taxon>CS clade</taxon>
        <taxon>Chlamydomonadales</taxon>
        <taxon>Volvocaceae</taxon>
        <taxon>Volvox</taxon>
    </lineage>
</organism>
<dbReference type="OrthoDB" id="543919at2759"/>
<dbReference type="EMBL" id="BNCP01000042">
    <property type="protein sequence ID" value="GIL88055.1"/>
    <property type="molecule type" value="Genomic_DNA"/>
</dbReference>
<dbReference type="Proteomes" id="UP000747110">
    <property type="component" value="Unassembled WGS sequence"/>
</dbReference>
<evidence type="ECO:0000313" key="3">
    <source>
        <dbReference type="Proteomes" id="UP000747110"/>
    </source>
</evidence>
<keyword evidence="3" id="KW-1185">Reference proteome</keyword>
<name>A0A8J4FS69_9CHLO</name>
<reference evidence="1" key="1">
    <citation type="journal article" date="2021" name="Proc. Natl. Acad. Sci. U.S.A.">
        <title>Three genomes in the algal genus Volvox reveal the fate of a haploid sex-determining region after a transition to homothallism.</title>
        <authorList>
            <person name="Yamamoto K."/>
            <person name="Hamaji T."/>
            <person name="Kawai-Toyooka H."/>
            <person name="Matsuzaki R."/>
            <person name="Takahashi F."/>
            <person name="Nishimura Y."/>
            <person name="Kawachi M."/>
            <person name="Noguchi H."/>
            <person name="Minakuchi Y."/>
            <person name="Umen J.G."/>
            <person name="Toyoda A."/>
            <person name="Nozaki H."/>
        </authorList>
    </citation>
    <scope>NUCLEOTIDE SEQUENCE</scope>
    <source>
        <strain evidence="2">NIES-3785</strain>
        <strain evidence="1">NIES-3786</strain>
    </source>
</reference>
<dbReference type="Proteomes" id="UP000722791">
    <property type="component" value="Unassembled WGS sequence"/>
</dbReference>
<gene>
    <name evidence="1" type="ORF">Vretifemale_16081</name>
    <name evidence="2" type="ORF">Vretimale_6412</name>
</gene>
<dbReference type="AlphaFoldDB" id="A0A8J4FS69"/>
<evidence type="ECO:0000313" key="2">
    <source>
        <dbReference type="EMBL" id="GIM01630.1"/>
    </source>
</evidence>
<sequence>MDRFTNAFEALLAALADAVKQLGEGSQQPWARTRVEEAKQDFVNCCDVMCFQLKQAMEMIRQEMLQHVPSAGLPQAPVLDSERVRKVLDAAEAFVAQLRDPAVVGAAYTGGGVMPPAVAANPAAPTMATATAAVAAAGGSGSVAMFSGMYSGTAPPAAAAPVAAVTPPPSAPSTAQNSAAAAATTAAAAGTLGYPTQQQQYQQGMGGYGHYV</sequence>
<accession>A0A8J4FS69</accession>
<comment type="caution">
    <text evidence="1">The sequence shown here is derived from an EMBL/GenBank/DDBJ whole genome shotgun (WGS) entry which is preliminary data.</text>
</comment>
<dbReference type="EMBL" id="BNCQ01000009">
    <property type="protein sequence ID" value="GIM01630.1"/>
    <property type="molecule type" value="Genomic_DNA"/>
</dbReference>
<evidence type="ECO:0000313" key="1">
    <source>
        <dbReference type="EMBL" id="GIL88055.1"/>
    </source>
</evidence>
<proteinExistence type="predicted"/>